<feature type="region of interest" description="Disordered" evidence="7">
    <location>
        <begin position="40"/>
        <end position="87"/>
    </location>
</feature>
<dbReference type="AlphaFoldDB" id="A0AAN6TDW9"/>
<accession>A0AAN6TDW9</accession>
<evidence type="ECO:0000256" key="5">
    <source>
        <dbReference type="ARBA" id="ARBA00023274"/>
    </source>
</evidence>
<comment type="similarity">
    <text evidence="2">Belongs to the mitochondrion-specific ribosomal protein mL49 family.</text>
</comment>
<comment type="caution">
    <text evidence="8">The sequence shown here is derived from an EMBL/GenBank/DDBJ whole genome shotgun (WGS) entry which is preliminary data.</text>
</comment>
<evidence type="ECO:0000256" key="4">
    <source>
        <dbReference type="ARBA" id="ARBA00023128"/>
    </source>
</evidence>
<evidence type="ECO:0000313" key="9">
    <source>
        <dbReference type="Proteomes" id="UP001302812"/>
    </source>
</evidence>
<dbReference type="GO" id="GO:0005762">
    <property type="term" value="C:mitochondrial large ribosomal subunit"/>
    <property type="evidence" value="ECO:0007669"/>
    <property type="project" value="TreeGrafter"/>
</dbReference>
<proteinExistence type="inferred from homology"/>
<feature type="compositionally biased region" description="Low complexity" evidence="7">
    <location>
        <begin position="54"/>
        <end position="67"/>
    </location>
</feature>
<dbReference type="Pfam" id="PF05046">
    <property type="entry name" value="Img2"/>
    <property type="match status" value="1"/>
</dbReference>
<dbReference type="Gene3D" id="3.30.780.10">
    <property type="entry name" value="SUI1-like domain"/>
    <property type="match status" value="1"/>
</dbReference>
<dbReference type="GO" id="GO:0006412">
    <property type="term" value="P:translation"/>
    <property type="evidence" value="ECO:0007669"/>
    <property type="project" value="InterPro"/>
</dbReference>
<comment type="subcellular location">
    <subcellularLocation>
        <location evidence="1">Mitochondrion</location>
    </subcellularLocation>
</comment>
<dbReference type="GO" id="GO:0003735">
    <property type="term" value="F:structural constituent of ribosome"/>
    <property type="evidence" value="ECO:0007669"/>
    <property type="project" value="InterPro"/>
</dbReference>
<reference evidence="8" key="2">
    <citation type="submission" date="2023-05" db="EMBL/GenBank/DDBJ databases">
        <authorList>
            <consortium name="Lawrence Berkeley National Laboratory"/>
            <person name="Steindorff A."/>
            <person name="Hensen N."/>
            <person name="Bonometti L."/>
            <person name="Westerberg I."/>
            <person name="Brannstrom I.O."/>
            <person name="Guillou S."/>
            <person name="Cros-Aarteil S."/>
            <person name="Calhoun S."/>
            <person name="Haridas S."/>
            <person name="Kuo A."/>
            <person name="Mondo S."/>
            <person name="Pangilinan J."/>
            <person name="Riley R."/>
            <person name="Labutti K."/>
            <person name="Andreopoulos B."/>
            <person name="Lipzen A."/>
            <person name="Chen C."/>
            <person name="Yanf M."/>
            <person name="Daum C."/>
            <person name="Ng V."/>
            <person name="Clum A."/>
            <person name="Ohm R."/>
            <person name="Martin F."/>
            <person name="Silar P."/>
            <person name="Natvig D."/>
            <person name="Lalanne C."/>
            <person name="Gautier V."/>
            <person name="Ament-Velasquez S.L."/>
            <person name="Kruys A."/>
            <person name="Hutchinson M.I."/>
            <person name="Powell A.J."/>
            <person name="Barry K."/>
            <person name="Miller A.N."/>
            <person name="Grigoriev I.V."/>
            <person name="Debuchy R."/>
            <person name="Gladieux P."/>
            <person name="Thoren M.H."/>
            <person name="Johannesson H."/>
        </authorList>
    </citation>
    <scope>NUCLEOTIDE SEQUENCE</scope>
    <source>
        <strain evidence="8">CBS 508.74</strain>
    </source>
</reference>
<sequence>MLRSTALFRATIAPSRQILQQTTSSASLVSRRCLATATATATSTAQEQQPNSQPPSAAVQTTSTTTQRIPRPFHVSRTPGNNFPVYQLRKRGGNKKLTTIKKIEGDRKAFKEVLATGLGLDPKDVKINPVTGHVVVEGHHKPQVDAWLQSQGF</sequence>
<keyword evidence="3" id="KW-0689">Ribosomal protein</keyword>
<dbReference type="PANTHER" id="PTHR13477">
    <property type="entry name" value="MITOCHONDRIAL 39S RIBOSOMAL PROTEIN L49"/>
    <property type="match status" value="1"/>
</dbReference>
<dbReference type="EMBL" id="MU853342">
    <property type="protein sequence ID" value="KAK4112624.1"/>
    <property type="molecule type" value="Genomic_DNA"/>
</dbReference>
<organism evidence="8 9">
    <name type="scientific">Canariomyces notabilis</name>
    <dbReference type="NCBI Taxonomy" id="2074819"/>
    <lineage>
        <taxon>Eukaryota</taxon>
        <taxon>Fungi</taxon>
        <taxon>Dikarya</taxon>
        <taxon>Ascomycota</taxon>
        <taxon>Pezizomycotina</taxon>
        <taxon>Sordariomycetes</taxon>
        <taxon>Sordariomycetidae</taxon>
        <taxon>Sordariales</taxon>
        <taxon>Chaetomiaceae</taxon>
        <taxon>Canariomyces</taxon>
    </lineage>
</organism>
<keyword evidence="5" id="KW-0687">Ribonucleoprotein</keyword>
<name>A0AAN6TDW9_9PEZI</name>
<dbReference type="Proteomes" id="UP001302812">
    <property type="component" value="Unassembled WGS sequence"/>
</dbReference>
<evidence type="ECO:0000256" key="1">
    <source>
        <dbReference type="ARBA" id="ARBA00004173"/>
    </source>
</evidence>
<dbReference type="RefSeq" id="XP_064670194.1">
    <property type="nucleotide sequence ID" value="XM_064815207.1"/>
</dbReference>
<evidence type="ECO:0000313" key="8">
    <source>
        <dbReference type="EMBL" id="KAK4112624.1"/>
    </source>
</evidence>
<evidence type="ECO:0000256" key="3">
    <source>
        <dbReference type="ARBA" id="ARBA00022980"/>
    </source>
</evidence>
<reference evidence="8" key="1">
    <citation type="journal article" date="2023" name="Mol. Phylogenet. Evol.">
        <title>Genome-scale phylogeny and comparative genomics of the fungal order Sordariales.</title>
        <authorList>
            <person name="Hensen N."/>
            <person name="Bonometti L."/>
            <person name="Westerberg I."/>
            <person name="Brannstrom I.O."/>
            <person name="Guillou S."/>
            <person name="Cros-Aarteil S."/>
            <person name="Calhoun S."/>
            <person name="Haridas S."/>
            <person name="Kuo A."/>
            <person name="Mondo S."/>
            <person name="Pangilinan J."/>
            <person name="Riley R."/>
            <person name="LaButti K."/>
            <person name="Andreopoulos B."/>
            <person name="Lipzen A."/>
            <person name="Chen C."/>
            <person name="Yan M."/>
            <person name="Daum C."/>
            <person name="Ng V."/>
            <person name="Clum A."/>
            <person name="Steindorff A."/>
            <person name="Ohm R.A."/>
            <person name="Martin F."/>
            <person name="Silar P."/>
            <person name="Natvig D.O."/>
            <person name="Lalanne C."/>
            <person name="Gautier V."/>
            <person name="Ament-Velasquez S.L."/>
            <person name="Kruys A."/>
            <person name="Hutchinson M.I."/>
            <person name="Powell A.J."/>
            <person name="Barry K."/>
            <person name="Miller A.N."/>
            <person name="Grigoriev I.V."/>
            <person name="Debuchy R."/>
            <person name="Gladieux P."/>
            <person name="Hiltunen Thoren M."/>
            <person name="Johannesson H."/>
        </authorList>
    </citation>
    <scope>NUCLEOTIDE SEQUENCE</scope>
    <source>
        <strain evidence="8">CBS 508.74</strain>
    </source>
</reference>
<dbReference type="GeneID" id="89939332"/>
<evidence type="ECO:0000256" key="7">
    <source>
        <dbReference type="SAM" id="MobiDB-lite"/>
    </source>
</evidence>
<keyword evidence="9" id="KW-1185">Reference proteome</keyword>
<dbReference type="PANTHER" id="PTHR13477:SF0">
    <property type="entry name" value="LARGE RIBOSOMAL SUBUNIT PROTEIN ML49"/>
    <property type="match status" value="1"/>
</dbReference>
<evidence type="ECO:0000256" key="2">
    <source>
        <dbReference type="ARBA" id="ARBA00005677"/>
    </source>
</evidence>
<gene>
    <name evidence="8" type="ORF">N656DRAFT_779509</name>
</gene>
<dbReference type="InterPro" id="IPR007740">
    <property type="entry name" value="Ribosomal_mL49"/>
</dbReference>
<keyword evidence="4" id="KW-0496">Mitochondrion</keyword>
<protein>
    <recommendedName>
        <fullName evidence="6">Large ribosomal subunit protein mL49</fullName>
    </recommendedName>
</protein>
<evidence type="ECO:0000256" key="6">
    <source>
        <dbReference type="ARBA" id="ARBA00035191"/>
    </source>
</evidence>